<dbReference type="RefSeq" id="WP_184881943.1">
    <property type="nucleotide sequence ID" value="NZ_BOOV01000048.1"/>
</dbReference>
<proteinExistence type="predicted"/>
<organism evidence="1 2">
    <name type="scientific">Sphaerisporangium siamense</name>
    <dbReference type="NCBI Taxonomy" id="795645"/>
    <lineage>
        <taxon>Bacteria</taxon>
        <taxon>Bacillati</taxon>
        <taxon>Actinomycetota</taxon>
        <taxon>Actinomycetes</taxon>
        <taxon>Streptosporangiales</taxon>
        <taxon>Streptosporangiaceae</taxon>
        <taxon>Sphaerisporangium</taxon>
    </lineage>
</organism>
<dbReference type="EMBL" id="JACHND010000001">
    <property type="protein sequence ID" value="MBB4702290.1"/>
    <property type="molecule type" value="Genomic_DNA"/>
</dbReference>
<protein>
    <submittedName>
        <fullName evidence="1">Uncharacterized protein</fullName>
    </submittedName>
</protein>
<dbReference type="AlphaFoldDB" id="A0A7W7DAB2"/>
<name>A0A7W7DAB2_9ACTN</name>
<reference evidence="1 2" key="1">
    <citation type="submission" date="2020-08" db="EMBL/GenBank/DDBJ databases">
        <title>Sequencing the genomes of 1000 actinobacteria strains.</title>
        <authorList>
            <person name="Klenk H.-P."/>
        </authorList>
    </citation>
    <scope>NUCLEOTIDE SEQUENCE [LARGE SCALE GENOMIC DNA]</scope>
    <source>
        <strain evidence="1 2">DSM 45784</strain>
    </source>
</reference>
<sequence length="168" mass="18521">MQDRTDHILAAIDGALEWDPHEGDAMRWTPEAPHRVQPPKLPVITPEQLEGLTQAFVPLAMAMQESIRQIGEAYASMARTLAQSPEWQAFVEFANSPQGRTLIEAHERGEIEPDPGRCHCFCGRRHDDRMGICAGEAAGTVRYRSASVGTVDVAMCQPCLDAEPAQSR</sequence>
<evidence type="ECO:0000313" key="1">
    <source>
        <dbReference type="EMBL" id="MBB4702290.1"/>
    </source>
</evidence>
<dbReference type="Proteomes" id="UP000542210">
    <property type="component" value="Unassembled WGS sequence"/>
</dbReference>
<keyword evidence="2" id="KW-1185">Reference proteome</keyword>
<comment type="caution">
    <text evidence="1">The sequence shown here is derived from an EMBL/GenBank/DDBJ whole genome shotgun (WGS) entry which is preliminary data.</text>
</comment>
<evidence type="ECO:0000313" key="2">
    <source>
        <dbReference type="Proteomes" id="UP000542210"/>
    </source>
</evidence>
<accession>A0A7W7DAB2</accession>
<gene>
    <name evidence="1" type="ORF">BJ982_003834</name>
</gene>